<evidence type="ECO:0000313" key="9">
    <source>
        <dbReference type="EMBL" id="PJJ56022.1"/>
    </source>
</evidence>
<sequence>MTTTTDRFAARRWRARLVRARPWLLALLGLGLVAVAVWVVAGTSVLGVDDVEVDGNRTVDAQVVVDAAEVVTGTPLVRLDTDAIRERVATVPQVASVEVRRRLPGTVVVTVVERTPVAEVTIAGETLLLADDGVVYPPAGRVPGRLPAVEVADRVRDRDAALSEVAAAISAMEESVARRVSEVQVRSRDGITLSLRDGAVVEWGSADQPELKAEVLGVLLAQKAARYDVSTPGRPTIVP</sequence>
<keyword evidence="5" id="KW-1133">Transmembrane helix</keyword>
<evidence type="ECO:0000313" key="10">
    <source>
        <dbReference type="Proteomes" id="UP000230842"/>
    </source>
</evidence>
<keyword evidence="2" id="KW-1003">Cell membrane</keyword>
<dbReference type="AlphaFoldDB" id="A0A2M9BDK7"/>
<accession>A0A2M9BDK7</accession>
<comment type="subcellular location">
    <subcellularLocation>
        <location evidence="1">Membrane</location>
    </subcellularLocation>
</comment>
<dbReference type="Pfam" id="PF08478">
    <property type="entry name" value="POTRA_1"/>
    <property type="match status" value="1"/>
</dbReference>
<proteinExistence type="predicted"/>
<feature type="domain" description="POTRA" evidence="8">
    <location>
        <begin position="46"/>
        <end position="114"/>
    </location>
</feature>
<comment type="caution">
    <text evidence="9">The sequence shown here is derived from an EMBL/GenBank/DDBJ whole genome shotgun (WGS) entry which is preliminary data.</text>
</comment>
<dbReference type="PROSITE" id="PS51779">
    <property type="entry name" value="POTRA"/>
    <property type="match status" value="1"/>
</dbReference>
<dbReference type="Gene3D" id="3.10.20.310">
    <property type="entry name" value="membrane protein fhac"/>
    <property type="match status" value="1"/>
</dbReference>
<evidence type="ECO:0000256" key="5">
    <source>
        <dbReference type="ARBA" id="ARBA00022989"/>
    </source>
</evidence>
<keyword evidence="4" id="KW-0812">Transmembrane</keyword>
<name>A0A2M9BDK7_9ACTN</name>
<dbReference type="Pfam" id="PF03799">
    <property type="entry name" value="FtsQ_DivIB_C"/>
    <property type="match status" value="1"/>
</dbReference>
<dbReference type="EMBL" id="PGEZ01000001">
    <property type="protein sequence ID" value="PJJ56022.1"/>
    <property type="molecule type" value="Genomic_DNA"/>
</dbReference>
<dbReference type="RefSeq" id="WP_100414252.1">
    <property type="nucleotide sequence ID" value="NZ_PGEZ01000001.1"/>
</dbReference>
<keyword evidence="3 9" id="KW-0132">Cell division</keyword>
<keyword evidence="6" id="KW-0472">Membrane</keyword>
<dbReference type="Proteomes" id="UP000230842">
    <property type="component" value="Unassembled WGS sequence"/>
</dbReference>
<organism evidence="9 10">
    <name type="scientific">Mumia flava</name>
    <dbReference type="NCBI Taxonomy" id="1348852"/>
    <lineage>
        <taxon>Bacteria</taxon>
        <taxon>Bacillati</taxon>
        <taxon>Actinomycetota</taxon>
        <taxon>Actinomycetes</taxon>
        <taxon>Propionibacteriales</taxon>
        <taxon>Nocardioidaceae</taxon>
        <taxon>Mumia</taxon>
    </lineage>
</organism>
<evidence type="ECO:0000256" key="4">
    <source>
        <dbReference type="ARBA" id="ARBA00022692"/>
    </source>
</evidence>
<evidence type="ECO:0000256" key="3">
    <source>
        <dbReference type="ARBA" id="ARBA00022618"/>
    </source>
</evidence>
<evidence type="ECO:0000256" key="1">
    <source>
        <dbReference type="ARBA" id="ARBA00004370"/>
    </source>
</evidence>
<dbReference type="GO" id="GO:0051301">
    <property type="term" value="P:cell division"/>
    <property type="evidence" value="ECO:0007669"/>
    <property type="project" value="UniProtKB-KW"/>
</dbReference>
<gene>
    <name evidence="9" type="ORF">CLV56_0226</name>
</gene>
<dbReference type="InterPro" id="IPR005548">
    <property type="entry name" value="Cell_div_FtsQ/DivIB_C"/>
</dbReference>
<dbReference type="GO" id="GO:0005886">
    <property type="term" value="C:plasma membrane"/>
    <property type="evidence" value="ECO:0007669"/>
    <property type="project" value="TreeGrafter"/>
</dbReference>
<reference evidence="9 10" key="1">
    <citation type="submission" date="2017-11" db="EMBL/GenBank/DDBJ databases">
        <title>Genomic Encyclopedia of Archaeal and Bacterial Type Strains, Phase II (KMG-II): From Individual Species to Whole Genera.</title>
        <authorList>
            <person name="Goeker M."/>
        </authorList>
    </citation>
    <scope>NUCLEOTIDE SEQUENCE [LARGE SCALE GENOMIC DNA]</scope>
    <source>
        <strain evidence="9 10">DSM 27763</strain>
    </source>
</reference>
<evidence type="ECO:0000259" key="8">
    <source>
        <dbReference type="PROSITE" id="PS51779"/>
    </source>
</evidence>
<dbReference type="InterPro" id="IPR034746">
    <property type="entry name" value="POTRA"/>
</dbReference>
<dbReference type="PANTHER" id="PTHR37820:SF1">
    <property type="entry name" value="CELL DIVISION PROTEIN FTSQ"/>
    <property type="match status" value="1"/>
</dbReference>
<dbReference type="InterPro" id="IPR050487">
    <property type="entry name" value="FtsQ_DivIB"/>
</dbReference>
<evidence type="ECO:0000256" key="6">
    <source>
        <dbReference type="ARBA" id="ARBA00023136"/>
    </source>
</evidence>
<keyword evidence="10" id="KW-1185">Reference proteome</keyword>
<evidence type="ECO:0000256" key="2">
    <source>
        <dbReference type="ARBA" id="ARBA00022475"/>
    </source>
</evidence>
<dbReference type="PANTHER" id="PTHR37820">
    <property type="entry name" value="CELL DIVISION PROTEIN DIVIB"/>
    <property type="match status" value="1"/>
</dbReference>
<evidence type="ECO:0000256" key="7">
    <source>
        <dbReference type="ARBA" id="ARBA00023306"/>
    </source>
</evidence>
<protein>
    <submittedName>
        <fullName evidence="9">Cell division protein FtsQ</fullName>
    </submittedName>
</protein>
<dbReference type="OrthoDB" id="9790760at2"/>
<keyword evidence="7" id="KW-0131">Cell cycle</keyword>
<dbReference type="InterPro" id="IPR013685">
    <property type="entry name" value="POTRA_FtsQ_type"/>
</dbReference>